<evidence type="ECO:0000313" key="1">
    <source>
        <dbReference type="EMBL" id="SHN04199.1"/>
    </source>
</evidence>
<dbReference type="AlphaFoldDB" id="A0A1M7NK52"/>
<reference evidence="1 2" key="1">
    <citation type="submission" date="2016-11" db="EMBL/GenBank/DDBJ databases">
        <authorList>
            <person name="Jaros S."/>
            <person name="Januszkiewicz K."/>
            <person name="Wedrychowicz H."/>
        </authorList>
    </citation>
    <scope>NUCLEOTIDE SEQUENCE [LARGE SCALE GENOMIC DNA]</scope>
    <source>
        <strain evidence="1 2">DSM 46144</strain>
    </source>
</reference>
<organism evidence="1 2">
    <name type="scientific">Cryptosporangium aurantiacum</name>
    <dbReference type="NCBI Taxonomy" id="134849"/>
    <lineage>
        <taxon>Bacteria</taxon>
        <taxon>Bacillati</taxon>
        <taxon>Actinomycetota</taxon>
        <taxon>Actinomycetes</taxon>
        <taxon>Cryptosporangiales</taxon>
        <taxon>Cryptosporangiaceae</taxon>
        <taxon>Cryptosporangium</taxon>
    </lineage>
</organism>
<name>A0A1M7NK52_9ACTN</name>
<evidence type="ECO:0000313" key="2">
    <source>
        <dbReference type="Proteomes" id="UP000184440"/>
    </source>
</evidence>
<accession>A0A1M7NK52</accession>
<keyword evidence="2" id="KW-1185">Reference proteome</keyword>
<gene>
    <name evidence="1" type="ORF">SAMN05443668_102687</name>
</gene>
<sequence length="405" mass="44244">MIAVPTSRPVSYLSEAARLAERLGCVLLVLASGRCHARQVIDVYEGRLGGRLIAVDVPPGYTKSQEMFQFEADAIAAGVSPRVSDVSVKRNLALVIARATGVRRLFFLDDDLVVPDWVDVLRAASTVGKRHRAAGMRVVGFLDNSVVCHANRLTGGQQDTFVGAGALMVNPQHFTAFFPDVYNEDWFYLLDCAADRAIGMSGIAAQREFDPFRTPERARREEFGDVLAESLFSLLESGSPVSDADVAFWRTAIDRRRRFIDEVGIRVASVQVPPAGQRRIAAALEAAKKAQRDFTPADCAGYVRAWVRDRLRWADRINGLTCSRKLGSVLGMLELEPYGSMDLGEGLPTGRRVHERMLADPLADQHGRPLFGRNTPAMLGATVRREPPIVLPAAPSTDSSIGVSA</sequence>
<dbReference type="EMBL" id="FRCS01000002">
    <property type="protein sequence ID" value="SHN04199.1"/>
    <property type="molecule type" value="Genomic_DNA"/>
</dbReference>
<proteinExistence type="predicted"/>
<dbReference type="Proteomes" id="UP000184440">
    <property type="component" value="Unassembled WGS sequence"/>
</dbReference>
<protein>
    <recommendedName>
        <fullName evidence="3">Glycosyl transferase family 2</fullName>
    </recommendedName>
</protein>
<evidence type="ECO:0008006" key="3">
    <source>
        <dbReference type="Google" id="ProtNLM"/>
    </source>
</evidence>